<comment type="similarity">
    <text evidence="1">Belongs to the histone deacetylase family.</text>
</comment>
<dbReference type="InterPro" id="IPR023801">
    <property type="entry name" value="His_deacetylse_dom"/>
</dbReference>
<sequence length="299" mass="32342">MKVFYSDTFNLNLPPGHRFPGNKYGKLRHALLQQKILSEDMMLASELIDDAALLRAHSPEYVASIDDGTINPSAMRRIGFPWSEHIALRARATMGGAVAAARAALDDGVSGQLAGGTHHAHYDFGSGYCVFNDFAVAALALLAEEAVSKVAIIDLDVHQGDGNGAILSPREDVFVLSIHGEKNFPFRKVTSDLDLNLPDGVEDKEYLSALAGVLPAVWEFKPDIVLYQAGVDPLKEDRLGRMALTHEGLMARDRLVLSECKKRGLPVSIAIGGGYANPIDASVAAYANTWRAAKDVWGF</sequence>
<evidence type="ECO:0000313" key="4">
    <source>
        <dbReference type="EMBL" id="WDI33238.1"/>
    </source>
</evidence>
<protein>
    <submittedName>
        <fullName evidence="4">Histone deacetylase</fullName>
    </submittedName>
</protein>
<dbReference type="PANTHER" id="PTHR10625:SF19">
    <property type="entry name" value="HISTONE DEACETYLASE 12"/>
    <property type="match status" value="1"/>
</dbReference>
<dbReference type="Proteomes" id="UP001214043">
    <property type="component" value="Chromosome"/>
</dbReference>
<dbReference type="GO" id="GO:0004407">
    <property type="term" value="F:histone deacetylase activity"/>
    <property type="evidence" value="ECO:0007669"/>
    <property type="project" value="InterPro"/>
</dbReference>
<evidence type="ECO:0000313" key="5">
    <source>
        <dbReference type="Proteomes" id="UP001214043"/>
    </source>
</evidence>
<evidence type="ECO:0000259" key="3">
    <source>
        <dbReference type="Pfam" id="PF00850"/>
    </source>
</evidence>
<dbReference type="RefSeq" id="WP_274495211.1">
    <property type="nucleotide sequence ID" value="NZ_CP118166.1"/>
</dbReference>
<reference evidence="4" key="1">
    <citation type="submission" date="2023-02" db="EMBL/GenBank/DDBJ databases">
        <title>Genome sequence of Hyphococcus flavus.</title>
        <authorList>
            <person name="Rong J.-C."/>
            <person name="Zhao Q."/>
            <person name="Yi M."/>
            <person name="Wu J.-Y."/>
        </authorList>
    </citation>
    <scope>NUCLEOTIDE SEQUENCE</scope>
    <source>
        <strain evidence="4">MCCC 1K03223</strain>
    </source>
</reference>
<dbReference type="EMBL" id="CP118166">
    <property type="protein sequence ID" value="WDI33238.1"/>
    <property type="molecule type" value="Genomic_DNA"/>
</dbReference>
<evidence type="ECO:0000256" key="1">
    <source>
        <dbReference type="ARBA" id="ARBA00005947"/>
    </source>
</evidence>
<dbReference type="GO" id="GO:0016787">
    <property type="term" value="F:hydrolase activity"/>
    <property type="evidence" value="ECO:0007669"/>
    <property type="project" value="UniProtKB-KW"/>
</dbReference>
<dbReference type="Gene3D" id="3.40.800.20">
    <property type="entry name" value="Histone deacetylase domain"/>
    <property type="match status" value="1"/>
</dbReference>
<keyword evidence="2" id="KW-0378">Hydrolase</keyword>
<dbReference type="GO" id="GO:0040029">
    <property type="term" value="P:epigenetic regulation of gene expression"/>
    <property type="evidence" value="ECO:0007669"/>
    <property type="project" value="TreeGrafter"/>
</dbReference>
<keyword evidence="5" id="KW-1185">Reference proteome</keyword>
<organism evidence="4 5">
    <name type="scientific">Hyphococcus flavus</name>
    <dbReference type="NCBI Taxonomy" id="1866326"/>
    <lineage>
        <taxon>Bacteria</taxon>
        <taxon>Pseudomonadati</taxon>
        <taxon>Pseudomonadota</taxon>
        <taxon>Alphaproteobacteria</taxon>
        <taxon>Parvularculales</taxon>
        <taxon>Parvularculaceae</taxon>
        <taxon>Hyphococcus</taxon>
    </lineage>
</organism>
<dbReference type="CDD" id="cd09993">
    <property type="entry name" value="HDAC_classIV"/>
    <property type="match status" value="1"/>
</dbReference>
<dbReference type="InterPro" id="IPR000286">
    <property type="entry name" value="HDACs"/>
</dbReference>
<evidence type="ECO:0000256" key="2">
    <source>
        <dbReference type="ARBA" id="ARBA00022801"/>
    </source>
</evidence>
<dbReference type="PANTHER" id="PTHR10625">
    <property type="entry name" value="HISTONE DEACETYLASE HDAC1-RELATED"/>
    <property type="match status" value="1"/>
</dbReference>
<dbReference type="InterPro" id="IPR037138">
    <property type="entry name" value="His_deacetylse_dom_sf"/>
</dbReference>
<dbReference type="InterPro" id="IPR023696">
    <property type="entry name" value="Ureohydrolase_dom_sf"/>
</dbReference>
<dbReference type="KEGG" id="hfl:PUV54_05720"/>
<accession>A0AAF0CHB3</accession>
<dbReference type="SUPFAM" id="SSF52768">
    <property type="entry name" value="Arginase/deacetylase"/>
    <property type="match status" value="1"/>
</dbReference>
<gene>
    <name evidence="4" type="ORF">PUV54_05720</name>
</gene>
<dbReference type="PRINTS" id="PR01270">
    <property type="entry name" value="HDASUPER"/>
</dbReference>
<feature type="domain" description="Histone deacetylase" evidence="3">
    <location>
        <begin position="22"/>
        <end position="286"/>
    </location>
</feature>
<name>A0AAF0CHB3_9PROT</name>
<dbReference type="AlphaFoldDB" id="A0AAF0CHB3"/>
<dbReference type="InterPro" id="IPR044150">
    <property type="entry name" value="HDAC_classIV"/>
</dbReference>
<proteinExistence type="inferred from homology"/>
<dbReference type="Pfam" id="PF00850">
    <property type="entry name" value="Hist_deacetyl"/>
    <property type="match status" value="1"/>
</dbReference>